<comment type="pathway">
    <text evidence="1">Protein modification; protein ubiquitination.</text>
</comment>
<dbReference type="CDD" id="cd20353">
    <property type="entry name" value="Rcat_RBR_RNF216"/>
    <property type="match status" value="1"/>
</dbReference>
<feature type="region of interest" description="Disordered" evidence="8">
    <location>
        <begin position="940"/>
        <end position="960"/>
    </location>
</feature>
<evidence type="ECO:0000313" key="11">
    <source>
        <dbReference type="Proteomes" id="UP000070121"/>
    </source>
</evidence>
<evidence type="ECO:0000256" key="1">
    <source>
        <dbReference type="ARBA" id="ARBA00004906"/>
    </source>
</evidence>
<dbReference type="AlphaFoldDB" id="A0A135V252"/>
<proteinExistence type="predicted"/>
<evidence type="ECO:0000256" key="2">
    <source>
        <dbReference type="ARBA" id="ARBA00022679"/>
    </source>
</evidence>
<evidence type="ECO:0000259" key="9">
    <source>
        <dbReference type="PROSITE" id="PS51873"/>
    </source>
</evidence>
<feature type="domain" description="RING-type" evidence="9">
    <location>
        <begin position="303"/>
        <end position="523"/>
    </location>
</feature>
<dbReference type="InterPro" id="IPR047546">
    <property type="entry name" value="Rcat_RBR_RNF216"/>
</dbReference>
<evidence type="ECO:0000256" key="3">
    <source>
        <dbReference type="ARBA" id="ARBA00022723"/>
    </source>
</evidence>
<evidence type="ECO:0000313" key="10">
    <source>
        <dbReference type="EMBL" id="KXH66728.1"/>
    </source>
</evidence>
<feature type="compositionally biased region" description="Basic and acidic residues" evidence="8">
    <location>
        <begin position="951"/>
        <end position="960"/>
    </location>
</feature>
<dbReference type="PANTHER" id="PTHR22770">
    <property type="entry name" value="UBIQUITIN CONJUGATING ENZYME 7 INTERACTING PROTEIN-RELATED"/>
    <property type="match status" value="1"/>
</dbReference>
<evidence type="ECO:0000256" key="6">
    <source>
        <dbReference type="ARBA" id="ARBA00022786"/>
    </source>
</evidence>
<reference evidence="10 11" key="1">
    <citation type="submission" date="2014-02" db="EMBL/GenBank/DDBJ databases">
        <title>The genome sequence of Colletotrichum salicis CBS 607.94.</title>
        <authorList>
            <person name="Baroncelli R."/>
            <person name="Thon M.R."/>
        </authorList>
    </citation>
    <scope>NUCLEOTIDE SEQUENCE [LARGE SCALE GENOMIC DNA]</scope>
    <source>
        <strain evidence="10 11">CBS 607.94</strain>
    </source>
</reference>
<evidence type="ECO:0000256" key="5">
    <source>
        <dbReference type="ARBA" id="ARBA00022771"/>
    </source>
</evidence>
<dbReference type="Pfam" id="PF26200">
    <property type="entry name" value="Rcat_RNF216"/>
    <property type="match status" value="1"/>
</dbReference>
<comment type="caution">
    <text evidence="10">The sequence shown here is derived from an EMBL/GenBank/DDBJ whole genome shotgun (WGS) entry which is preliminary data.</text>
</comment>
<dbReference type="PANTHER" id="PTHR22770:SF47">
    <property type="entry name" value="E3 UBIQUITIN-PROTEIN LIGASE RNF216"/>
    <property type="match status" value="1"/>
</dbReference>
<dbReference type="STRING" id="1209931.A0A135V252"/>
<dbReference type="Gene3D" id="1.20.120.1750">
    <property type="match status" value="1"/>
</dbReference>
<dbReference type="PROSITE" id="PS51873">
    <property type="entry name" value="TRIAD"/>
    <property type="match status" value="1"/>
</dbReference>
<keyword evidence="4" id="KW-0677">Repeat</keyword>
<accession>A0A135V252</accession>
<dbReference type="EMBL" id="JFFI01000609">
    <property type="protein sequence ID" value="KXH66728.1"/>
    <property type="molecule type" value="Genomic_DNA"/>
</dbReference>
<evidence type="ECO:0000256" key="8">
    <source>
        <dbReference type="SAM" id="MobiDB-lite"/>
    </source>
</evidence>
<dbReference type="GO" id="GO:0008270">
    <property type="term" value="F:zinc ion binding"/>
    <property type="evidence" value="ECO:0007669"/>
    <property type="project" value="UniProtKB-KW"/>
</dbReference>
<name>A0A135V252_9PEZI</name>
<organism evidence="10 11">
    <name type="scientific">Colletotrichum salicis</name>
    <dbReference type="NCBI Taxonomy" id="1209931"/>
    <lineage>
        <taxon>Eukaryota</taxon>
        <taxon>Fungi</taxon>
        <taxon>Dikarya</taxon>
        <taxon>Ascomycota</taxon>
        <taxon>Pezizomycotina</taxon>
        <taxon>Sordariomycetes</taxon>
        <taxon>Hypocreomycetidae</taxon>
        <taxon>Glomerellales</taxon>
        <taxon>Glomerellaceae</taxon>
        <taxon>Colletotrichum</taxon>
        <taxon>Colletotrichum acutatum species complex</taxon>
    </lineage>
</organism>
<keyword evidence="6" id="KW-0833">Ubl conjugation pathway</keyword>
<gene>
    <name evidence="10" type="ORF">CSAL01_07123</name>
</gene>
<protein>
    <submittedName>
        <fullName evidence="10">Ubiquitin-conjugating enzyme</fullName>
    </submittedName>
</protein>
<feature type="region of interest" description="Disordered" evidence="8">
    <location>
        <begin position="122"/>
        <end position="148"/>
    </location>
</feature>
<keyword evidence="11" id="KW-1185">Reference proteome</keyword>
<dbReference type="CDD" id="cd16630">
    <property type="entry name" value="RING-HC_RBR_RNF216"/>
    <property type="match status" value="1"/>
</dbReference>
<keyword evidence="2" id="KW-0808">Transferase</keyword>
<dbReference type="OrthoDB" id="10009520at2759"/>
<dbReference type="SUPFAM" id="SSF57850">
    <property type="entry name" value="RING/U-box"/>
    <property type="match status" value="1"/>
</dbReference>
<keyword evidence="3" id="KW-0479">Metal-binding</keyword>
<dbReference type="InterPro" id="IPR051628">
    <property type="entry name" value="LUBAC_E3_Ligases"/>
</dbReference>
<keyword evidence="7" id="KW-0862">Zinc</keyword>
<dbReference type="InterPro" id="IPR044066">
    <property type="entry name" value="TRIAD_supradom"/>
</dbReference>
<sequence length="960" mass="106060">MFALLKKWCQSGRAVADHEKHSKRRVWAHQSVAPASNKIAARRSSRILPRLAKDVKIVLTNGFVMQHQSTEPPTEAMEAVNCDKDACAATVLSVFPDICLRYLEETAAKVNHNPDQTIDTILGSAEKGGSYPKASRQKDLKRKREGSAEDDEKANILRLYAYPGREREVEARYIDKSEQILKHDFPQVLQKCLAKVFFDHDNQLLPTYLCIDQAVEDLKKGVRDGLPPGFALKKKPTLPSERIFEGERLDHLMRTANPVEKRALDELVAARQVLEATKTKQEAARLEAAREAENFETAKALGTVLDCGCCYGEFAFNRMTIADAFKFFCVDCARRNAETVVGLSKYEITCMSTDGCDAGFSYKERAKFINEQLTQALDGIESEANLRMAGIDGLETCPFCPYAAEYPPVEFNREFKCENPDCHVVSCRLCREETHIPRTCEEAASDSTEGARRQIEEAMSTALIRKCNKCGMAFVKESGCNKMTCPKRGCRNIQCYVCSKSCDYAHFDDKTRGGKKGNCPLFDDVNTRHNEEVQHAEAQARQGILERHPSMKAKEDLLKVNSVVPVAPAVPKENRLEARAAQEWAEVDAMIERHDLEVRPFHRPNVQPRMVQPAPGIPYQWTPAGIYQPMPQPQAHPFVAPGGIAAGVQNPWFHLGSPNYAYLHGHNYMMLDQQHGPVVGPGPGFEIRQDPRGPYLGQNNAPPAAPQLVGPAVPGTAPHQPAVQAVPDIAPHPPAVQAGPIFAPRPPPAVQAVPVIPPPDQARLDDPNNFGFEEGWGPEYGEPRELKRQKFLDKGAERPDLQARQNMAEKARGQRPRQQAEHRSRHLMAHHFEAVPEDNDFFGTRLERLGGPVQPAMVDLPAARLGAGPGSGPRLGVGPRMAVGSNGGSRFGVGPNGGLARFVASIKDRDGPQAQNPALMSRATQRAFNAGNELRQLLALERGRASGSPGRSRDHPIKMD</sequence>
<dbReference type="InterPro" id="IPR047545">
    <property type="entry name" value="BRcat_RBR_RNF216"/>
</dbReference>
<dbReference type="Proteomes" id="UP000070121">
    <property type="component" value="Unassembled WGS sequence"/>
</dbReference>
<evidence type="ECO:0000256" key="4">
    <source>
        <dbReference type="ARBA" id="ARBA00022737"/>
    </source>
</evidence>
<evidence type="ECO:0000256" key="7">
    <source>
        <dbReference type="ARBA" id="ARBA00022833"/>
    </source>
</evidence>
<dbReference type="CDD" id="cd20339">
    <property type="entry name" value="BRcat_RBR_RNF216"/>
    <property type="match status" value="1"/>
</dbReference>
<dbReference type="GO" id="GO:0016740">
    <property type="term" value="F:transferase activity"/>
    <property type="evidence" value="ECO:0007669"/>
    <property type="project" value="UniProtKB-KW"/>
</dbReference>
<keyword evidence="5" id="KW-0863">Zinc-finger</keyword>
<dbReference type="InterPro" id="IPR047544">
    <property type="entry name" value="RING-HC_RBR_RNF216"/>
</dbReference>